<dbReference type="EMBL" id="AP022608">
    <property type="protein sequence ID" value="BBZ16205.1"/>
    <property type="molecule type" value="Genomic_DNA"/>
</dbReference>
<organism evidence="2 3">
    <name type="scientific">Mycolicibacterium gadium</name>
    <name type="common">Mycobacterium gadium</name>
    <dbReference type="NCBI Taxonomy" id="1794"/>
    <lineage>
        <taxon>Bacteria</taxon>
        <taxon>Bacillati</taxon>
        <taxon>Actinomycetota</taxon>
        <taxon>Actinomycetes</taxon>
        <taxon>Mycobacteriales</taxon>
        <taxon>Mycobacteriaceae</taxon>
        <taxon>Mycolicibacterium</taxon>
    </lineage>
</organism>
<dbReference type="InterPro" id="IPR000073">
    <property type="entry name" value="AB_hydrolase_1"/>
</dbReference>
<dbReference type="Pfam" id="PF00561">
    <property type="entry name" value="Abhydrolase_1"/>
    <property type="match status" value="1"/>
</dbReference>
<dbReference type="GO" id="GO:0016787">
    <property type="term" value="F:hydrolase activity"/>
    <property type="evidence" value="ECO:0007669"/>
    <property type="project" value="UniProtKB-KW"/>
</dbReference>
<dbReference type="RefSeq" id="WP_163684712.1">
    <property type="nucleotide sequence ID" value="NZ_AP022608.1"/>
</dbReference>
<dbReference type="AlphaFoldDB" id="A0A7I7WHJ7"/>
<evidence type="ECO:0000313" key="3">
    <source>
        <dbReference type="Proteomes" id="UP000466187"/>
    </source>
</evidence>
<protein>
    <submittedName>
        <fullName evidence="2">Alpha/beta hydrolase</fullName>
    </submittedName>
</protein>
<dbReference type="Proteomes" id="UP000466187">
    <property type="component" value="Chromosome"/>
</dbReference>
<evidence type="ECO:0000313" key="2">
    <source>
        <dbReference type="EMBL" id="BBZ16205.1"/>
    </source>
</evidence>
<gene>
    <name evidence="2" type="ORF">MGAD_05400</name>
</gene>
<dbReference type="PANTHER" id="PTHR45763">
    <property type="entry name" value="HYDROLASE, ALPHA/BETA FOLD FAMILY PROTEIN, EXPRESSED-RELATED"/>
    <property type="match status" value="1"/>
</dbReference>
<accession>A0A7I7WHJ7</accession>
<dbReference type="PANTHER" id="PTHR45763:SF46">
    <property type="entry name" value="AB HYDROLASE-1 DOMAIN-CONTAINING PROTEIN"/>
    <property type="match status" value="1"/>
</dbReference>
<reference evidence="2 3" key="1">
    <citation type="journal article" date="2019" name="Emerg. Microbes Infect.">
        <title>Comprehensive subspecies identification of 175 nontuberculous mycobacteria species based on 7547 genomic profiles.</title>
        <authorList>
            <person name="Matsumoto Y."/>
            <person name="Kinjo T."/>
            <person name="Motooka D."/>
            <person name="Nabeya D."/>
            <person name="Jung N."/>
            <person name="Uechi K."/>
            <person name="Horii T."/>
            <person name="Iida T."/>
            <person name="Fujita J."/>
            <person name="Nakamura S."/>
        </authorList>
    </citation>
    <scope>NUCLEOTIDE SEQUENCE [LARGE SCALE GENOMIC DNA]</scope>
    <source>
        <strain evidence="2 3">JCM 12688</strain>
    </source>
</reference>
<dbReference type="KEGG" id="mgad:MGAD_05400"/>
<feature type="domain" description="AB hydrolase-1" evidence="1">
    <location>
        <begin position="29"/>
        <end position="275"/>
    </location>
</feature>
<dbReference type="SUPFAM" id="SSF53474">
    <property type="entry name" value="alpha/beta-Hydrolases"/>
    <property type="match status" value="1"/>
</dbReference>
<dbReference type="Gene3D" id="3.40.50.1820">
    <property type="entry name" value="alpha/beta hydrolase"/>
    <property type="match status" value="1"/>
</dbReference>
<sequence>MEATVARRIRLRDGRSMAYSEYGTPDGFVVVNAHGGLACRLDVESADDVAAAAGIRLISPDRPGVGRSDPDPGRTTLSWASDVEDLLDRLGVDRFAVMGWSMGGQYAAAVGHALRDRVSRVAIVAGALPLTESGVFDQLPAMDRYLTRMSERAPWLARQWFRIMGLAPRLAPVLYGRLAARDLGQADGAVIRGEGFRTFSRMSREAMCQPAGAVEEYRAWMRPWGFAPEDLDVPVEIWAGTDDQLVNPSWPQRLASRIPNATLNIRDGGHFVAHLHYREIFDSLRR</sequence>
<evidence type="ECO:0000259" key="1">
    <source>
        <dbReference type="Pfam" id="PF00561"/>
    </source>
</evidence>
<keyword evidence="2" id="KW-0378">Hydrolase</keyword>
<name>A0A7I7WHJ7_MYCGU</name>
<proteinExistence type="predicted"/>
<dbReference type="InterPro" id="IPR029058">
    <property type="entry name" value="AB_hydrolase_fold"/>
</dbReference>